<dbReference type="GO" id="GO:0008483">
    <property type="term" value="F:transaminase activity"/>
    <property type="evidence" value="ECO:0007669"/>
    <property type="project" value="TreeGrafter"/>
</dbReference>
<sequence>MQSDTSSFVQRVRRRVRQTSQESQSPRRHRRFRRLPPAITPITARDLVAGIAGYRRGTGREAFQREIGSTLGADSTATYTSFRRALGACLGTMAEAARGDETDILIPAFCSSDYPDAIEGAGLTASRYDIDPESLSLDMDSLAALPTENALAVVVINVLGYGSEMDRIAAYCREHDIYLIEALGYAYGASYDSDHLGTFGDCSVLNFQQGKPIPIGGGMVVSRNSELQFSDEGRPAVDPNIGTMAGYAALSHPRPYACYSLATRWLEKLDAAPEDVSTHPESKFGVPYEPPFATLSNFHGTVGRRVLDHLPEHRRQRAETAEVYATELADCPHVRQLQPVAGLSNHQHVRYPLVVDDIEIRAEIRDGLAAVGVETAVLYDWPPLSADEFPGAAQLQDEIVTLPTHPYVDAADRQLIVDTVRDIAVSVGG</sequence>
<dbReference type="InterPro" id="IPR015424">
    <property type="entry name" value="PyrdxlP-dep_Trfase"/>
</dbReference>
<dbReference type="GO" id="GO:0030170">
    <property type="term" value="F:pyridoxal phosphate binding"/>
    <property type="evidence" value="ECO:0007669"/>
    <property type="project" value="TreeGrafter"/>
</dbReference>
<feature type="region of interest" description="Disordered" evidence="2">
    <location>
        <begin position="1"/>
        <end position="32"/>
    </location>
</feature>
<dbReference type="PANTHER" id="PTHR30244:SF34">
    <property type="entry name" value="DTDP-4-AMINO-4,6-DIDEOXYGALACTOSE TRANSAMINASE"/>
    <property type="match status" value="1"/>
</dbReference>
<keyword evidence="1" id="KW-0663">Pyridoxal phosphate</keyword>
<organism evidence="3 4">
    <name type="scientific">Halonotius terrestris</name>
    <dbReference type="NCBI Taxonomy" id="2487750"/>
    <lineage>
        <taxon>Archaea</taxon>
        <taxon>Methanobacteriati</taxon>
        <taxon>Methanobacteriota</taxon>
        <taxon>Stenosarchaea group</taxon>
        <taxon>Halobacteria</taxon>
        <taxon>Halobacteriales</taxon>
        <taxon>Haloferacaceae</taxon>
        <taxon>Halonotius</taxon>
    </lineage>
</organism>
<protein>
    <recommendedName>
        <fullName evidence="5">dTDP-4-amino-4,6-dideoxygalactose transaminase</fullName>
    </recommendedName>
</protein>
<dbReference type="PIRSF" id="PIRSF000390">
    <property type="entry name" value="PLP_StrS"/>
    <property type="match status" value="1"/>
</dbReference>
<dbReference type="GO" id="GO:0000271">
    <property type="term" value="P:polysaccharide biosynthetic process"/>
    <property type="evidence" value="ECO:0007669"/>
    <property type="project" value="TreeGrafter"/>
</dbReference>
<dbReference type="RefSeq" id="WP_142980378.1">
    <property type="nucleotide sequence ID" value="NZ_RKLU01000005.1"/>
</dbReference>
<dbReference type="Gene3D" id="3.40.640.10">
    <property type="entry name" value="Type I PLP-dependent aspartate aminotransferase-like (Major domain)"/>
    <property type="match status" value="1"/>
</dbReference>
<dbReference type="InterPro" id="IPR015422">
    <property type="entry name" value="PyrdxlP-dep_Trfase_small"/>
</dbReference>
<dbReference type="InterPro" id="IPR015421">
    <property type="entry name" value="PyrdxlP-dep_Trfase_major"/>
</dbReference>
<comment type="caution">
    <text evidence="3">The sequence shown here is derived from an EMBL/GenBank/DDBJ whole genome shotgun (WGS) entry which is preliminary data.</text>
</comment>
<evidence type="ECO:0008006" key="5">
    <source>
        <dbReference type="Google" id="ProtNLM"/>
    </source>
</evidence>
<keyword evidence="4" id="KW-1185">Reference proteome</keyword>
<dbReference type="Pfam" id="PF01041">
    <property type="entry name" value="DegT_DnrJ_EryC1"/>
    <property type="match status" value="2"/>
</dbReference>
<dbReference type="Proteomes" id="UP000705823">
    <property type="component" value="Unassembled WGS sequence"/>
</dbReference>
<dbReference type="SUPFAM" id="SSF53383">
    <property type="entry name" value="PLP-dependent transferases"/>
    <property type="match status" value="1"/>
</dbReference>
<evidence type="ECO:0000313" key="3">
    <source>
        <dbReference type="EMBL" id="TQQ79342.1"/>
    </source>
</evidence>
<dbReference type="InterPro" id="IPR000653">
    <property type="entry name" value="DegT/StrS_aminotransferase"/>
</dbReference>
<evidence type="ECO:0000256" key="2">
    <source>
        <dbReference type="SAM" id="MobiDB-lite"/>
    </source>
</evidence>
<feature type="compositionally biased region" description="Low complexity" evidence="2">
    <location>
        <begin position="1"/>
        <end position="10"/>
    </location>
</feature>
<dbReference type="EMBL" id="RKLU01000005">
    <property type="protein sequence ID" value="TQQ79342.1"/>
    <property type="molecule type" value="Genomic_DNA"/>
</dbReference>
<proteinExistence type="inferred from homology"/>
<comment type="similarity">
    <text evidence="1">Belongs to the DegT/DnrJ/EryC1 family.</text>
</comment>
<reference evidence="3" key="1">
    <citation type="submission" date="2019-02" db="EMBL/GenBank/DDBJ databases">
        <title>Halonotius sp. a new haloarchaeum isolated from saline soil.</title>
        <authorList>
            <person name="Duran-Viseras A."/>
            <person name="Sanchez-Porro C."/>
            <person name="Ventosa A."/>
        </authorList>
    </citation>
    <scope>NUCLEOTIDE SEQUENCE</scope>
    <source>
        <strain evidence="3">F15B</strain>
    </source>
</reference>
<dbReference type="OrthoDB" id="10355at2157"/>
<accession>A0A8J8PAG5</accession>
<gene>
    <name evidence="3" type="ORF">EGH24_11980</name>
</gene>
<evidence type="ECO:0000256" key="1">
    <source>
        <dbReference type="RuleBase" id="RU004508"/>
    </source>
</evidence>
<evidence type="ECO:0000313" key="4">
    <source>
        <dbReference type="Proteomes" id="UP000705823"/>
    </source>
</evidence>
<dbReference type="AlphaFoldDB" id="A0A8J8PAG5"/>
<dbReference type="Gene3D" id="3.90.1150.10">
    <property type="entry name" value="Aspartate Aminotransferase, domain 1"/>
    <property type="match status" value="1"/>
</dbReference>
<dbReference type="PANTHER" id="PTHR30244">
    <property type="entry name" value="TRANSAMINASE"/>
    <property type="match status" value="1"/>
</dbReference>
<name>A0A8J8PAG5_9EURY</name>